<name>A0ABQ4CDA1_9ACTN</name>
<gene>
    <name evidence="5" type="ORF">Air01nite_64050</name>
</gene>
<dbReference type="RefSeq" id="WP_203707127.1">
    <property type="nucleotide sequence ID" value="NZ_BAAALU010000009.1"/>
</dbReference>
<proteinExistence type="predicted"/>
<dbReference type="Gene3D" id="1.10.10.60">
    <property type="entry name" value="Homeodomain-like"/>
    <property type="match status" value="1"/>
</dbReference>
<evidence type="ECO:0000256" key="3">
    <source>
        <dbReference type="ARBA" id="ARBA00023163"/>
    </source>
</evidence>
<feature type="domain" description="HTH araC/xylS-type" evidence="4">
    <location>
        <begin position="166"/>
        <end position="264"/>
    </location>
</feature>
<accession>A0ABQ4CDA1</accession>
<evidence type="ECO:0000313" key="6">
    <source>
        <dbReference type="Proteomes" id="UP000624325"/>
    </source>
</evidence>
<keyword evidence="3" id="KW-0804">Transcription</keyword>
<evidence type="ECO:0000313" key="5">
    <source>
        <dbReference type="EMBL" id="GIF60310.1"/>
    </source>
</evidence>
<evidence type="ECO:0000256" key="2">
    <source>
        <dbReference type="ARBA" id="ARBA00023125"/>
    </source>
</evidence>
<evidence type="ECO:0000259" key="4">
    <source>
        <dbReference type="PROSITE" id="PS01124"/>
    </source>
</evidence>
<keyword evidence="2" id="KW-0238">DNA-binding</keyword>
<sequence>MREGRVVAAGRGFTVRSVTCTDDHARWSAAETRGGHAVVLPRRGRFRRLVDGVAVDLDPTVGYVTVPDAEARFAHPLGGDACTAVAVSPSLWHDVAGDRRPRAGVYVDGRLDLAHRRLLRAASGFDGDFRLVEELVNLLGLAARRACSSPVPADARGSAADRAVVSRARAVIGADGPAARGLLSLATHLAVSPYRLSRAFSREMGVSLTHYRNRVRVGRALDRLSDGDTDGARLAADLGFADQAHLCRTIRAHLDHTPTEVRLLLTG</sequence>
<comment type="caution">
    <text evidence="5">The sequence shown here is derived from an EMBL/GenBank/DDBJ whole genome shotgun (WGS) entry which is preliminary data.</text>
</comment>
<organism evidence="5 6">
    <name type="scientific">Asanoa iriomotensis</name>
    <dbReference type="NCBI Taxonomy" id="234613"/>
    <lineage>
        <taxon>Bacteria</taxon>
        <taxon>Bacillati</taxon>
        <taxon>Actinomycetota</taxon>
        <taxon>Actinomycetes</taxon>
        <taxon>Micromonosporales</taxon>
        <taxon>Micromonosporaceae</taxon>
        <taxon>Asanoa</taxon>
    </lineage>
</organism>
<dbReference type="PROSITE" id="PS01124">
    <property type="entry name" value="HTH_ARAC_FAMILY_2"/>
    <property type="match status" value="1"/>
</dbReference>
<reference evidence="5 6" key="1">
    <citation type="submission" date="2021-01" db="EMBL/GenBank/DDBJ databases">
        <title>Whole genome shotgun sequence of Asanoa iriomotensis NBRC 100142.</title>
        <authorList>
            <person name="Komaki H."/>
            <person name="Tamura T."/>
        </authorList>
    </citation>
    <scope>NUCLEOTIDE SEQUENCE [LARGE SCALE GENOMIC DNA]</scope>
    <source>
        <strain evidence="5 6">NBRC 100142</strain>
    </source>
</reference>
<protein>
    <submittedName>
        <fullName evidence="5">AraC family transcriptional regulator</fullName>
    </submittedName>
</protein>
<dbReference type="InterPro" id="IPR018060">
    <property type="entry name" value="HTH_AraC"/>
</dbReference>
<dbReference type="InterPro" id="IPR050204">
    <property type="entry name" value="AraC_XylS_family_regulators"/>
</dbReference>
<evidence type="ECO:0000256" key="1">
    <source>
        <dbReference type="ARBA" id="ARBA00023015"/>
    </source>
</evidence>
<dbReference type="EMBL" id="BONC01000064">
    <property type="protein sequence ID" value="GIF60310.1"/>
    <property type="molecule type" value="Genomic_DNA"/>
</dbReference>
<dbReference type="SUPFAM" id="SSF46689">
    <property type="entry name" value="Homeodomain-like"/>
    <property type="match status" value="1"/>
</dbReference>
<dbReference type="InterPro" id="IPR009057">
    <property type="entry name" value="Homeodomain-like_sf"/>
</dbReference>
<keyword evidence="1" id="KW-0805">Transcription regulation</keyword>
<dbReference type="PANTHER" id="PTHR46796">
    <property type="entry name" value="HTH-TYPE TRANSCRIPTIONAL ACTIVATOR RHAS-RELATED"/>
    <property type="match status" value="1"/>
</dbReference>
<keyword evidence="6" id="KW-1185">Reference proteome</keyword>
<dbReference type="Proteomes" id="UP000624325">
    <property type="component" value="Unassembled WGS sequence"/>
</dbReference>
<dbReference type="SMART" id="SM00342">
    <property type="entry name" value="HTH_ARAC"/>
    <property type="match status" value="1"/>
</dbReference>
<dbReference type="Pfam" id="PF12833">
    <property type="entry name" value="HTH_18"/>
    <property type="match status" value="1"/>
</dbReference>